<reference evidence="3 4" key="1">
    <citation type="submission" date="2020-01" db="EMBL/GenBank/DDBJ databases">
        <authorList>
            <person name="Gupta K D."/>
        </authorList>
    </citation>
    <scope>NUCLEOTIDE SEQUENCE [LARGE SCALE GENOMIC DNA]</scope>
</reference>
<proteinExistence type="predicted"/>
<feature type="region of interest" description="Disordered" evidence="1">
    <location>
        <begin position="84"/>
        <end position="113"/>
    </location>
</feature>
<protein>
    <submittedName>
        <fullName evidence="3">Uncharacterized protein</fullName>
    </submittedName>
</protein>
<comment type="caution">
    <text evidence="3">The sequence shown here is derived from an EMBL/GenBank/DDBJ whole genome shotgun (WGS) entry which is preliminary data.</text>
</comment>
<sequence>MIRGSVSVSPTETSPSKALHSILSFCLWAALTLTAIGIAATPLPAKQCPTGVCSALTFFPRKTRTTRTEVAPIGPLNTNAQRLARGLAPKPPVRRSPTSTISKRQQPSQVPSPFTSYRGIISLRSEGSDTPYYIDKTSYHSGHIFVNTSISEALVVSFTSPSSELSARTSRSFLVGAQLLMENWSYGGEFPLLGLVQGGNNTDSDIGSGSPEYLTLGGIASPGTPKDSIPVYANNSYTFVTGQNRTSESAVWNADLNTGLLTPQWTNTSRTQPTTYLFTRDSILYAGGDLEAFTANLTFGIEAEGSQEKVVPLLAYFVPI</sequence>
<gene>
    <name evidence="3" type="ORF">AAE3_LOCUS2609</name>
</gene>
<accession>A0A8S0XMI9</accession>
<evidence type="ECO:0000256" key="1">
    <source>
        <dbReference type="SAM" id="MobiDB-lite"/>
    </source>
</evidence>
<organism evidence="3 4">
    <name type="scientific">Cyclocybe aegerita</name>
    <name type="common">Black poplar mushroom</name>
    <name type="synonym">Agrocybe aegerita</name>
    <dbReference type="NCBI Taxonomy" id="1973307"/>
    <lineage>
        <taxon>Eukaryota</taxon>
        <taxon>Fungi</taxon>
        <taxon>Dikarya</taxon>
        <taxon>Basidiomycota</taxon>
        <taxon>Agaricomycotina</taxon>
        <taxon>Agaricomycetes</taxon>
        <taxon>Agaricomycetidae</taxon>
        <taxon>Agaricales</taxon>
        <taxon>Agaricineae</taxon>
        <taxon>Bolbitiaceae</taxon>
        <taxon>Cyclocybe</taxon>
    </lineage>
</organism>
<feature type="transmembrane region" description="Helical" evidence="2">
    <location>
        <begin position="21"/>
        <end position="40"/>
    </location>
</feature>
<dbReference type="Proteomes" id="UP000467700">
    <property type="component" value="Unassembled WGS sequence"/>
</dbReference>
<dbReference type="AlphaFoldDB" id="A0A8S0XMI9"/>
<evidence type="ECO:0000313" key="3">
    <source>
        <dbReference type="EMBL" id="CAA7260457.1"/>
    </source>
</evidence>
<dbReference type="OrthoDB" id="4584900at2759"/>
<keyword evidence="2" id="KW-0812">Transmembrane</keyword>
<keyword evidence="2" id="KW-1133">Transmembrane helix</keyword>
<keyword evidence="4" id="KW-1185">Reference proteome</keyword>
<evidence type="ECO:0000256" key="2">
    <source>
        <dbReference type="SAM" id="Phobius"/>
    </source>
</evidence>
<keyword evidence="2" id="KW-0472">Membrane</keyword>
<name>A0A8S0XMI9_CYCAE</name>
<feature type="compositionally biased region" description="Polar residues" evidence="1">
    <location>
        <begin position="96"/>
        <end position="113"/>
    </location>
</feature>
<evidence type="ECO:0000313" key="4">
    <source>
        <dbReference type="Proteomes" id="UP000467700"/>
    </source>
</evidence>
<dbReference type="EMBL" id="CACVBS010000029">
    <property type="protein sequence ID" value="CAA7260457.1"/>
    <property type="molecule type" value="Genomic_DNA"/>
</dbReference>